<dbReference type="STRING" id="520822.A0A151I3D6"/>
<dbReference type="GO" id="GO:0046872">
    <property type="term" value="F:metal ion binding"/>
    <property type="evidence" value="ECO:0007669"/>
    <property type="project" value="UniProtKB-KW"/>
</dbReference>
<feature type="transmembrane region" description="Helical" evidence="19">
    <location>
        <begin position="257"/>
        <end position="278"/>
    </location>
</feature>
<gene>
    <name evidence="21" type="ORF">ALC53_06676</name>
</gene>
<dbReference type="PROSITE" id="PS51003">
    <property type="entry name" value="CYTB_CTER"/>
    <property type="match status" value="1"/>
</dbReference>
<organism evidence="21 22">
    <name type="scientific">Atta colombica</name>
    <dbReference type="NCBI Taxonomy" id="520822"/>
    <lineage>
        <taxon>Eukaryota</taxon>
        <taxon>Metazoa</taxon>
        <taxon>Ecdysozoa</taxon>
        <taxon>Arthropoda</taxon>
        <taxon>Hexapoda</taxon>
        <taxon>Insecta</taxon>
        <taxon>Pterygota</taxon>
        <taxon>Neoptera</taxon>
        <taxon>Endopterygota</taxon>
        <taxon>Hymenoptera</taxon>
        <taxon>Apocrita</taxon>
        <taxon>Aculeata</taxon>
        <taxon>Formicoidea</taxon>
        <taxon>Formicidae</taxon>
        <taxon>Myrmicinae</taxon>
        <taxon>Atta</taxon>
    </lineage>
</organism>
<keyword evidence="12" id="KW-0249">Electron transport</keyword>
<keyword evidence="9 19" id="KW-0812">Transmembrane</keyword>
<evidence type="ECO:0000256" key="17">
    <source>
        <dbReference type="ARBA" id="ARBA00031027"/>
    </source>
</evidence>
<evidence type="ECO:0000256" key="5">
    <source>
        <dbReference type="ARBA" id="ARBA00013531"/>
    </source>
</evidence>
<dbReference type="PANTHER" id="PTHR42829">
    <property type="entry name" value="NADH-UBIQUINONE OXIDOREDUCTASE CHAIN 5"/>
    <property type="match status" value="1"/>
</dbReference>
<feature type="non-terminal residue" evidence="21">
    <location>
        <position position="1"/>
    </location>
</feature>
<keyword evidence="10" id="KW-0479">Metal-binding</keyword>
<evidence type="ECO:0000256" key="15">
    <source>
        <dbReference type="ARBA" id="ARBA00023128"/>
    </source>
</evidence>
<evidence type="ECO:0000256" key="10">
    <source>
        <dbReference type="ARBA" id="ARBA00022723"/>
    </source>
</evidence>
<evidence type="ECO:0000256" key="1">
    <source>
        <dbReference type="ARBA" id="ARBA00003257"/>
    </source>
</evidence>
<evidence type="ECO:0000256" key="4">
    <source>
        <dbReference type="ARBA" id="ARBA00012944"/>
    </source>
</evidence>
<reference evidence="21 22" key="1">
    <citation type="submission" date="2015-09" db="EMBL/GenBank/DDBJ databases">
        <title>Atta colombica WGS genome.</title>
        <authorList>
            <person name="Nygaard S."/>
            <person name="Hu H."/>
            <person name="Boomsma J."/>
            <person name="Zhang G."/>
        </authorList>
    </citation>
    <scope>NUCLEOTIDE SEQUENCE [LARGE SCALE GENOMIC DNA]</scope>
    <source>
        <strain evidence="21">Treedump-2</strain>
        <tissue evidence="21">Whole body</tissue>
    </source>
</reference>
<comment type="function">
    <text evidence="1">Core subunit of the mitochondrial membrane respiratory chain NADH dehydrogenase (Complex I) that is believed to belong to the minimal assembly required for catalysis. Complex I functions in the transfer of electrons from NADH to the respiratory chain. The immediate electron acceptor for the enzyme is believed to be ubiquinone.</text>
</comment>
<feature type="transmembrane region" description="Helical" evidence="19">
    <location>
        <begin position="417"/>
        <end position="436"/>
    </location>
</feature>
<name>A0A151I3D6_9HYME</name>
<keyword evidence="8" id="KW-0679">Respiratory chain</keyword>
<dbReference type="InterPro" id="IPR027387">
    <property type="entry name" value="Cytb/b6-like_sf"/>
</dbReference>
<dbReference type="EC" id="7.1.1.2" evidence="4"/>
<comment type="subunit">
    <text evidence="3">The main subunits of complex b-c1 are: cytochrome b, cytochrome c1 and the Rieske protein.</text>
</comment>
<accession>A0A151I3D6</accession>
<keyword evidence="14" id="KW-0408">Iron</keyword>
<evidence type="ECO:0000256" key="6">
    <source>
        <dbReference type="ARBA" id="ARBA00022448"/>
    </source>
</evidence>
<evidence type="ECO:0000313" key="22">
    <source>
        <dbReference type="Proteomes" id="UP000078540"/>
    </source>
</evidence>
<dbReference type="Gene3D" id="1.20.810.10">
    <property type="entry name" value="Cytochrome Bc1 Complex, Chain C"/>
    <property type="match status" value="1"/>
</dbReference>
<dbReference type="GO" id="GO:0008137">
    <property type="term" value="F:NADH dehydrogenase (ubiquinone) activity"/>
    <property type="evidence" value="ECO:0007669"/>
    <property type="project" value="UniProtKB-EC"/>
</dbReference>
<keyword evidence="15" id="KW-0496">Mitochondrion</keyword>
<comment type="catalytic activity">
    <reaction evidence="18">
        <text>a ubiquinone + NADH + 5 H(+)(in) = a ubiquinol + NAD(+) + 4 H(+)(out)</text>
        <dbReference type="Rhea" id="RHEA:29091"/>
        <dbReference type="Rhea" id="RHEA-COMP:9565"/>
        <dbReference type="Rhea" id="RHEA-COMP:9566"/>
        <dbReference type="ChEBI" id="CHEBI:15378"/>
        <dbReference type="ChEBI" id="CHEBI:16389"/>
        <dbReference type="ChEBI" id="CHEBI:17976"/>
        <dbReference type="ChEBI" id="CHEBI:57540"/>
        <dbReference type="ChEBI" id="CHEBI:57945"/>
        <dbReference type="EC" id="7.1.1.2"/>
    </reaction>
</comment>
<keyword evidence="13 19" id="KW-1133">Transmembrane helix</keyword>
<evidence type="ECO:0000256" key="11">
    <source>
        <dbReference type="ARBA" id="ARBA00022792"/>
    </source>
</evidence>
<keyword evidence="22" id="KW-1185">Reference proteome</keyword>
<keyword evidence="11" id="KW-0999">Mitochondrion inner membrane</keyword>
<evidence type="ECO:0000256" key="8">
    <source>
        <dbReference type="ARBA" id="ARBA00022660"/>
    </source>
</evidence>
<dbReference type="PANTHER" id="PTHR42829:SF2">
    <property type="entry name" value="NADH-UBIQUINONE OXIDOREDUCTASE CHAIN 5"/>
    <property type="match status" value="1"/>
</dbReference>
<comment type="subcellular location">
    <subcellularLocation>
        <location evidence="2">Mitochondrion inner membrane</location>
        <topology evidence="2">Multi-pass membrane protein</topology>
    </subcellularLocation>
</comment>
<dbReference type="EMBL" id="KQ976505">
    <property type="protein sequence ID" value="KYM82850.1"/>
    <property type="molecule type" value="Genomic_DNA"/>
</dbReference>
<keyword evidence="21" id="KW-0830">Ubiquinone</keyword>
<feature type="domain" description="Cytochrome b/b6 C-terminal region profile" evidence="20">
    <location>
        <begin position="358"/>
        <end position="480"/>
    </location>
</feature>
<sequence length="480" mass="55616">WAINNSLIHFALNSLLKILVKYGHDLSIDARTVDIVQMEPVHYYHAGLGESLKKSVKQININVNVEDLPLTKSSGSSQDKYIHFLSLSNNNSNFIYSKEYCVQLLDYAHCLLLYFTENYGILYQINQHISNNVYNLIHLCNYMKLWGPLNEFKYENYKKIKKRIRSSNRPLTQLIRYIEDDNLDLVRKRKNYPILSHFSNISNANDKRVIKSIQCKDFYISIAAPTLVSALVHSSTLVTAGVYLIIRFNYFLIETNIRVVLSFISILTIFISGVIASFENDFKKIIALTTLRQLELIIIIRFGFRIIAYYHLLVHAIFQSILFMSAGAVIHLIKNTQDIRLLSNLNEMIPYVIMRLLISRMVLRGVPFTTGFYRKDLIIEIIYGYEFEIILSIFLHIILQYPYIFRDPDNFTPANPLVTPTHIQSEWYFLFAYAILRSIPNKLGGVIALTISILILYILPLTKSIYSHPSSIILSDQLIF</sequence>
<keyword evidence="6" id="KW-0813">Transport</keyword>
<evidence type="ECO:0000256" key="14">
    <source>
        <dbReference type="ARBA" id="ARBA00023004"/>
    </source>
</evidence>
<keyword evidence="16 19" id="KW-0472">Membrane</keyword>
<evidence type="ECO:0000256" key="3">
    <source>
        <dbReference type="ARBA" id="ARBA00011649"/>
    </source>
</evidence>
<dbReference type="Proteomes" id="UP000078540">
    <property type="component" value="Unassembled WGS sequence"/>
</dbReference>
<evidence type="ECO:0000256" key="12">
    <source>
        <dbReference type="ARBA" id="ARBA00022982"/>
    </source>
</evidence>
<dbReference type="GO" id="GO:0042773">
    <property type="term" value="P:ATP synthesis coupled electron transport"/>
    <property type="evidence" value="ECO:0007669"/>
    <property type="project" value="InterPro"/>
</dbReference>
<dbReference type="GO" id="GO:0005743">
    <property type="term" value="C:mitochondrial inner membrane"/>
    <property type="evidence" value="ECO:0007669"/>
    <property type="project" value="UniProtKB-SubCell"/>
</dbReference>
<dbReference type="Pfam" id="PF00361">
    <property type="entry name" value="Proton_antipo_M"/>
    <property type="match status" value="1"/>
</dbReference>
<protein>
    <recommendedName>
        <fullName evidence="5">Cytochrome b</fullName>
        <ecNumber evidence="4">7.1.1.2</ecNumber>
    </recommendedName>
    <alternativeName>
        <fullName evidence="17">NADH dehydrogenase subunit 5</fullName>
    </alternativeName>
</protein>
<feature type="transmembrane region" description="Helical" evidence="19">
    <location>
        <begin position="443"/>
        <end position="461"/>
    </location>
</feature>
<dbReference type="InterPro" id="IPR005798">
    <property type="entry name" value="Cyt_b/b6_C"/>
</dbReference>
<evidence type="ECO:0000256" key="16">
    <source>
        <dbReference type="ARBA" id="ARBA00023136"/>
    </source>
</evidence>
<dbReference type="GO" id="GO:0003954">
    <property type="term" value="F:NADH dehydrogenase activity"/>
    <property type="evidence" value="ECO:0007669"/>
    <property type="project" value="TreeGrafter"/>
</dbReference>
<dbReference type="Pfam" id="PF00032">
    <property type="entry name" value="Cytochrom_B_C"/>
    <property type="match status" value="1"/>
</dbReference>
<evidence type="ECO:0000256" key="9">
    <source>
        <dbReference type="ARBA" id="ARBA00022692"/>
    </source>
</evidence>
<dbReference type="GO" id="GO:0015990">
    <property type="term" value="P:electron transport coupled proton transport"/>
    <property type="evidence" value="ECO:0007669"/>
    <property type="project" value="TreeGrafter"/>
</dbReference>
<dbReference type="AlphaFoldDB" id="A0A151I3D6"/>
<dbReference type="InterPro" id="IPR003945">
    <property type="entry name" value="NU5C-like"/>
</dbReference>
<evidence type="ECO:0000256" key="18">
    <source>
        <dbReference type="ARBA" id="ARBA00049551"/>
    </source>
</evidence>
<evidence type="ECO:0000256" key="7">
    <source>
        <dbReference type="ARBA" id="ARBA00022617"/>
    </source>
</evidence>
<dbReference type="SUPFAM" id="SSF81648">
    <property type="entry name" value="a domain/subunit of cytochrome bc1 complex (Ubiquinol-cytochrome c reductase)"/>
    <property type="match status" value="1"/>
</dbReference>
<dbReference type="InterPro" id="IPR001750">
    <property type="entry name" value="ND/Mrp_TM"/>
</dbReference>
<feature type="transmembrane region" description="Helical" evidence="19">
    <location>
        <begin position="311"/>
        <end position="333"/>
    </location>
</feature>
<evidence type="ECO:0000259" key="20">
    <source>
        <dbReference type="PROSITE" id="PS51003"/>
    </source>
</evidence>
<feature type="transmembrane region" description="Helical" evidence="19">
    <location>
        <begin position="218"/>
        <end position="245"/>
    </location>
</feature>
<evidence type="ECO:0000256" key="2">
    <source>
        <dbReference type="ARBA" id="ARBA00004448"/>
    </source>
</evidence>
<evidence type="ECO:0000256" key="19">
    <source>
        <dbReference type="SAM" id="Phobius"/>
    </source>
</evidence>
<feature type="transmembrane region" description="Helical" evidence="19">
    <location>
        <begin position="385"/>
        <end position="405"/>
    </location>
</feature>
<evidence type="ECO:0000256" key="13">
    <source>
        <dbReference type="ARBA" id="ARBA00022989"/>
    </source>
</evidence>
<evidence type="ECO:0000313" key="21">
    <source>
        <dbReference type="EMBL" id="KYM82850.1"/>
    </source>
</evidence>
<dbReference type="InterPro" id="IPR036150">
    <property type="entry name" value="Cyt_b/b6_C_sf"/>
</dbReference>
<keyword evidence="7" id="KW-0349">Heme</keyword>
<proteinExistence type="predicted"/>